<organism evidence="2 3">
    <name type="scientific">Xenorhabdus innexi</name>
    <dbReference type="NCBI Taxonomy" id="290109"/>
    <lineage>
        <taxon>Bacteria</taxon>
        <taxon>Pseudomonadati</taxon>
        <taxon>Pseudomonadota</taxon>
        <taxon>Gammaproteobacteria</taxon>
        <taxon>Enterobacterales</taxon>
        <taxon>Morganellaceae</taxon>
        <taxon>Xenorhabdus</taxon>
    </lineage>
</organism>
<reference evidence="3" key="1">
    <citation type="submission" date="2016-12" db="EMBL/GenBank/DDBJ databases">
        <authorList>
            <person name="Gaudriault S."/>
        </authorList>
    </citation>
    <scope>NUCLEOTIDE SEQUENCE [LARGE SCALE GENOMIC DNA]</scope>
    <source>
        <strain evidence="3">HGB1681 (deposited as PTA-6826 in the American Type Culture Collection)</strain>
    </source>
</reference>
<sequence length="174" mass="19112">MGVHIHRIHNDPLPALNSQSGSSDVINDATFARIRQRRQARAQGAPPTSSFIPPTAPSNYPPQASGWDNPLIASLITRRPPPHLNQPSLSAQRGSSQASEPIRTQRSQQPAATPAYDPYAQPPVAPRPPSRIQTPYVPSPVQPTHNNPSTSTTNWDWEDVDDLINPHRTPSPRR</sequence>
<evidence type="ECO:0000313" key="2">
    <source>
        <dbReference type="EMBL" id="SIP73533.1"/>
    </source>
</evidence>
<feature type="compositionally biased region" description="Polar residues" evidence="1">
    <location>
        <begin position="85"/>
        <end position="111"/>
    </location>
</feature>
<name>A0A1N6MXD4_9GAMM</name>
<feature type="compositionally biased region" description="Pro residues" evidence="1">
    <location>
        <begin position="120"/>
        <end position="129"/>
    </location>
</feature>
<feature type="compositionally biased region" description="Polar residues" evidence="1">
    <location>
        <begin position="16"/>
        <end position="25"/>
    </location>
</feature>
<protein>
    <submittedName>
        <fullName evidence="2">Uncharacterized protein</fullName>
    </submittedName>
</protein>
<dbReference type="EMBL" id="FTLG01000171">
    <property type="protein sequence ID" value="SIP73533.1"/>
    <property type="molecule type" value="Genomic_DNA"/>
</dbReference>
<dbReference type="AlphaFoldDB" id="A0A1N6MXD4"/>
<evidence type="ECO:0000313" key="3">
    <source>
        <dbReference type="Proteomes" id="UP000196435"/>
    </source>
</evidence>
<dbReference type="Proteomes" id="UP000196435">
    <property type="component" value="Unassembled WGS sequence"/>
</dbReference>
<accession>A0A1N6MXD4</accession>
<feature type="region of interest" description="Disordered" evidence="1">
    <location>
        <begin position="1"/>
        <end position="174"/>
    </location>
</feature>
<proteinExistence type="predicted"/>
<evidence type="ECO:0000256" key="1">
    <source>
        <dbReference type="SAM" id="MobiDB-lite"/>
    </source>
</evidence>
<gene>
    <name evidence="2" type="ORF">XIS1_300016</name>
</gene>
<feature type="compositionally biased region" description="Low complexity" evidence="1">
    <location>
        <begin position="143"/>
        <end position="154"/>
    </location>
</feature>